<evidence type="ECO:0000313" key="16">
    <source>
        <dbReference type="EMBL" id="CAG5111403.1"/>
    </source>
</evidence>
<dbReference type="PROSITE" id="PS00631">
    <property type="entry name" value="CYTOSOL_AP"/>
    <property type="match status" value="1"/>
</dbReference>
<evidence type="ECO:0000256" key="14">
    <source>
        <dbReference type="ARBA" id="ARBA00049107"/>
    </source>
</evidence>
<dbReference type="SUPFAM" id="SSF52949">
    <property type="entry name" value="Macro domain-like"/>
    <property type="match status" value="1"/>
</dbReference>
<dbReference type="Gene3D" id="3.40.630.10">
    <property type="entry name" value="Zn peptidases"/>
    <property type="match status" value="1"/>
</dbReference>
<proteinExistence type="inferred from homology"/>
<dbReference type="Pfam" id="PF00883">
    <property type="entry name" value="Peptidase_M17"/>
    <property type="match status" value="1"/>
</dbReference>
<comment type="catalytic activity">
    <reaction evidence="14">
        <text>L-cysteinylglycine + H2O = L-cysteine + glycine</text>
        <dbReference type="Rhea" id="RHEA:28783"/>
        <dbReference type="ChEBI" id="CHEBI:15377"/>
        <dbReference type="ChEBI" id="CHEBI:35235"/>
        <dbReference type="ChEBI" id="CHEBI:57305"/>
        <dbReference type="ChEBI" id="CHEBI:61694"/>
    </reaction>
    <physiologicalReaction direction="left-to-right" evidence="14">
        <dbReference type="Rhea" id="RHEA:28784"/>
    </physiologicalReaction>
</comment>
<keyword evidence="3" id="KW-0031">Aminopeptidase</keyword>
<dbReference type="InterPro" id="IPR011356">
    <property type="entry name" value="Leucine_aapep/pepB"/>
</dbReference>
<reference evidence="16 17" key="1">
    <citation type="submission" date="2021-04" db="EMBL/GenBank/DDBJ databases">
        <authorList>
            <person name="Bliznina A."/>
        </authorList>
    </citation>
    <scope>NUCLEOTIDE SEQUENCE [LARGE SCALE GENOMIC DNA]</scope>
</reference>
<evidence type="ECO:0000256" key="2">
    <source>
        <dbReference type="ARBA" id="ARBA00014190"/>
    </source>
</evidence>
<evidence type="ECO:0000313" key="17">
    <source>
        <dbReference type="Proteomes" id="UP001158576"/>
    </source>
</evidence>
<dbReference type="PANTHER" id="PTHR11963:SF23">
    <property type="entry name" value="CYTOSOL AMINOPEPTIDASE"/>
    <property type="match status" value="1"/>
</dbReference>
<dbReference type="InterPro" id="IPR008283">
    <property type="entry name" value="Peptidase_M17_N"/>
</dbReference>
<evidence type="ECO:0000256" key="6">
    <source>
        <dbReference type="ARBA" id="ARBA00023511"/>
    </source>
</evidence>
<keyword evidence="4" id="KW-0645">Protease</keyword>
<keyword evidence="5" id="KW-0378">Hydrolase</keyword>
<evidence type="ECO:0000256" key="7">
    <source>
        <dbReference type="ARBA" id="ARBA00023625"/>
    </source>
</evidence>
<dbReference type="PANTHER" id="PTHR11963">
    <property type="entry name" value="LEUCINE AMINOPEPTIDASE-RELATED"/>
    <property type="match status" value="1"/>
</dbReference>
<dbReference type="InterPro" id="IPR043472">
    <property type="entry name" value="Macro_dom-like"/>
</dbReference>
<organism evidence="16 17">
    <name type="scientific">Oikopleura dioica</name>
    <name type="common">Tunicate</name>
    <dbReference type="NCBI Taxonomy" id="34765"/>
    <lineage>
        <taxon>Eukaryota</taxon>
        <taxon>Metazoa</taxon>
        <taxon>Chordata</taxon>
        <taxon>Tunicata</taxon>
        <taxon>Appendicularia</taxon>
        <taxon>Copelata</taxon>
        <taxon>Oikopleuridae</taxon>
        <taxon>Oikopleura</taxon>
    </lineage>
</organism>
<dbReference type="SUPFAM" id="SSF53187">
    <property type="entry name" value="Zn-dependent exopeptidases"/>
    <property type="match status" value="1"/>
</dbReference>
<name>A0ABN7T4S0_OIKDI</name>
<evidence type="ECO:0000256" key="5">
    <source>
        <dbReference type="ARBA" id="ARBA00022801"/>
    </source>
</evidence>
<dbReference type="Proteomes" id="UP001158576">
    <property type="component" value="Chromosome 2"/>
</dbReference>
<evidence type="ECO:0000259" key="15">
    <source>
        <dbReference type="PROSITE" id="PS00631"/>
    </source>
</evidence>
<comment type="similarity">
    <text evidence="1">Belongs to the peptidase M17 family.</text>
</comment>
<feature type="domain" description="Cytosol aminopeptidase" evidence="15">
    <location>
        <begin position="310"/>
        <end position="317"/>
    </location>
</feature>
<comment type="catalytic activity">
    <reaction evidence="6">
        <text>an S-substituted L-cysteinylglycine + H2O = an S-substituted L-cysteine + glycine</text>
        <dbReference type="Rhea" id="RHEA:60444"/>
        <dbReference type="ChEBI" id="CHEBI:15377"/>
        <dbReference type="ChEBI" id="CHEBI:57305"/>
        <dbReference type="ChEBI" id="CHEBI:58717"/>
        <dbReference type="ChEBI" id="CHEBI:143103"/>
        <dbReference type="EC" id="3.4.13.23"/>
    </reaction>
    <physiologicalReaction direction="left-to-right" evidence="6">
        <dbReference type="Rhea" id="RHEA:60445"/>
    </physiologicalReaction>
</comment>
<accession>A0ABN7T4S0</accession>
<evidence type="ECO:0000256" key="1">
    <source>
        <dbReference type="ARBA" id="ARBA00009528"/>
    </source>
</evidence>
<evidence type="ECO:0000256" key="8">
    <source>
        <dbReference type="ARBA" id="ARBA00029605"/>
    </source>
</evidence>
<evidence type="ECO:0000256" key="3">
    <source>
        <dbReference type="ARBA" id="ARBA00022438"/>
    </source>
</evidence>
<sequence>MVEDGTNQTFLELNEKSGSILQKHLDALGGPPKAGQVRQLPSSDDEFDIIAIVGQSNKADPSENRDVNLENVRAAVANGVKALNGLQIEKVQIAVDSEAAQAAGESAKMTAWTYKADKREKIPQKFSVFKKDSLEFDQGLILGEAQNIARELMELPGNLLTPSIFADKCVALLEPLGVKVNVYGADWIKEQNMNAFWSVAKGSSEEPKFVEMIWEPEVKNREETFALVGKGVTFDSGGISIKPSANMGDMRGDMGGAAVTVATMYAAAKLKIPGKVLATTPLAENMPSSNASKPGDVVIARNGKSIQIDNTDAEGRLLLCDALDYTAEVHKPAAMIDSATLTGAMVIALGDGATGVFCKDNDLWNLIEKSGHETGDRAWRMPHYQHYFDAISPTHNADLNNTGGRAAGSATAAGFLSAFVPKDIPWAHFDIAGVMDTTGSTNPYICKGMTGRPTRTLYQTLKNYFN</sequence>
<dbReference type="EMBL" id="OU015567">
    <property type="protein sequence ID" value="CAG5111403.1"/>
    <property type="molecule type" value="Genomic_DNA"/>
</dbReference>
<evidence type="ECO:0000256" key="13">
    <source>
        <dbReference type="ARBA" id="ARBA00047881"/>
    </source>
</evidence>
<protein>
    <recommendedName>
        <fullName evidence="2">Cytosol aminopeptidase</fullName>
        <ecNumber evidence="7">3.4.13.23</ecNumber>
    </recommendedName>
    <alternativeName>
        <fullName evidence="10">Cysteinylglycine-S-conjugate dipeptidase</fullName>
    </alternativeName>
    <alternativeName>
        <fullName evidence="11">Leucine aminopeptidase 3</fullName>
    </alternativeName>
    <alternativeName>
        <fullName evidence="9">Proline aminopeptidase</fullName>
    </alternativeName>
    <alternativeName>
        <fullName evidence="8">Prolyl aminopeptidase</fullName>
    </alternativeName>
</protein>
<dbReference type="InterPro" id="IPR000819">
    <property type="entry name" value="Peptidase_M17_C"/>
</dbReference>
<gene>
    <name evidence="16" type="ORF">OKIOD_LOCUS14481</name>
</gene>
<comment type="function">
    <text evidence="12">Cytosolic metallopeptidase that catalyzes the removal of unsubstituted N-terminal hydrophobic amino acids from various peptides. The presence of Zn(2+) ions is essential for the peptidase activity, and the association with other cofactors can modulate the substrate spectificity of the enzyme. For instance, in the presence of Mn(2+), it displays a specific Cys-Gly hydrolyzing activity of Cys-Gly-S-conjugates. Involved in the metabolism of glutathione and in the degradation of glutathione S-conjugates, which may play a role in the control of the cell redox status.</text>
</comment>
<evidence type="ECO:0000256" key="11">
    <source>
        <dbReference type="ARBA" id="ARBA00031564"/>
    </source>
</evidence>
<comment type="catalytic activity">
    <reaction evidence="13">
        <text>S-benzyl-L-cysteinylglycine + H2O = S-benzyl-L-cysteine + glycine</text>
        <dbReference type="Rhea" id="RHEA:62568"/>
        <dbReference type="ChEBI" id="CHEBI:15377"/>
        <dbReference type="ChEBI" id="CHEBI:57305"/>
        <dbReference type="ChEBI" id="CHEBI:145802"/>
        <dbReference type="ChEBI" id="CHEBI:145803"/>
    </reaction>
    <physiologicalReaction direction="left-to-right" evidence="13">
        <dbReference type="Rhea" id="RHEA:62569"/>
    </physiologicalReaction>
</comment>
<evidence type="ECO:0000256" key="4">
    <source>
        <dbReference type="ARBA" id="ARBA00022670"/>
    </source>
</evidence>
<evidence type="ECO:0000256" key="10">
    <source>
        <dbReference type="ARBA" id="ARBA00030997"/>
    </source>
</evidence>
<dbReference type="Gene3D" id="3.40.220.10">
    <property type="entry name" value="Leucine Aminopeptidase, subunit E, domain 1"/>
    <property type="match status" value="1"/>
</dbReference>
<keyword evidence="17" id="KW-1185">Reference proteome</keyword>
<evidence type="ECO:0000256" key="9">
    <source>
        <dbReference type="ARBA" id="ARBA00030930"/>
    </source>
</evidence>
<dbReference type="PRINTS" id="PR00481">
    <property type="entry name" value="LAMNOPPTDASE"/>
</dbReference>
<dbReference type="CDD" id="cd00433">
    <property type="entry name" value="Peptidase_M17"/>
    <property type="match status" value="1"/>
</dbReference>
<dbReference type="Pfam" id="PF02789">
    <property type="entry name" value="Peptidase_M17_N"/>
    <property type="match status" value="1"/>
</dbReference>
<evidence type="ECO:0000256" key="12">
    <source>
        <dbReference type="ARBA" id="ARBA00045966"/>
    </source>
</evidence>
<dbReference type="EC" id="3.4.13.23" evidence="7"/>